<dbReference type="EMBL" id="ADBL01001918">
    <property type="status" value="NOT_ANNOTATED_CDS"/>
    <property type="molecule type" value="Genomic_DNA"/>
</dbReference>
<accession>A0A0C4E607</accession>
<sequence length="85" mass="9783">MENKFKVGDKVEGYLGLSPRIWIKYRAIVRAAPAHDGNQWTVETREALRTDIEDLSVVEWEGVVARHITVYSHELKEWTASDGWA</sequence>
<evidence type="ECO:0000313" key="3">
    <source>
        <dbReference type="Proteomes" id="UP000011715"/>
    </source>
</evidence>
<keyword evidence="3" id="KW-1185">Reference proteome</keyword>
<protein>
    <submittedName>
        <fullName evidence="1 2">Uncharacterized protein</fullName>
    </submittedName>
</protein>
<proteinExistence type="predicted"/>
<reference evidence="3" key="1">
    <citation type="submission" date="2010-05" db="EMBL/GenBank/DDBJ databases">
        <title>The genome sequence of Magnaporthe poae strain ATCC 64411.</title>
        <authorList>
            <person name="Ma L.-J."/>
            <person name="Dead R."/>
            <person name="Young S."/>
            <person name="Zeng Q."/>
            <person name="Koehrsen M."/>
            <person name="Alvarado L."/>
            <person name="Berlin A."/>
            <person name="Chapman S.B."/>
            <person name="Chen Z."/>
            <person name="Freedman E."/>
            <person name="Gellesch M."/>
            <person name="Goldberg J."/>
            <person name="Griggs A."/>
            <person name="Gujja S."/>
            <person name="Heilman E.R."/>
            <person name="Heiman D."/>
            <person name="Hepburn T."/>
            <person name="Howarth C."/>
            <person name="Jen D."/>
            <person name="Larson L."/>
            <person name="Mehta T."/>
            <person name="Neiman D."/>
            <person name="Pearson M."/>
            <person name="Roberts A."/>
            <person name="Saif S."/>
            <person name="Shea T."/>
            <person name="Shenoy N."/>
            <person name="Sisk P."/>
            <person name="Stolte C."/>
            <person name="Sykes S."/>
            <person name="Walk T."/>
            <person name="White J."/>
            <person name="Yandava C."/>
            <person name="Haas B."/>
            <person name="Nusbaum C."/>
            <person name="Birren B."/>
        </authorList>
    </citation>
    <scope>NUCLEOTIDE SEQUENCE [LARGE SCALE GENOMIC DNA]</scope>
    <source>
        <strain evidence="3">ATCC 64411 / 73-15</strain>
    </source>
</reference>
<dbReference type="EnsemblFungi" id="MAPG_07936T0">
    <property type="protein sequence ID" value="MAPG_07936T0"/>
    <property type="gene ID" value="MAPG_07936"/>
</dbReference>
<reference evidence="2" key="4">
    <citation type="journal article" date="2015" name="G3 (Bethesda)">
        <title>Genome sequences of three phytopathogenic species of the Magnaporthaceae family of fungi.</title>
        <authorList>
            <person name="Okagaki L.H."/>
            <person name="Nunes C.C."/>
            <person name="Sailsbery J."/>
            <person name="Clay B."/>
            <person name="Brown D."/>
            <person name="John T."/>
            <person name="Oh Y."/>
            <person name="Young N."/>
            <person name="Fitzgerald M."/>
            <person name="Haas B.J."/>
            <person name="Zeng Q."/>
            <person name="Young S."/>
            <person name="Adiconis X."/>
            <person name="Fan L."/>
            <person name="Levin J.Z."/>
            <person name="Mitchell T.K."/>
            <person name="Okubara P.A."/>
            <person name="Farman M.L."/>
            <person name="Kohn L.M."/>
            <person name="Birren B."/>
            <person name="Ma L.-J."/>
            <person name="Dean R.A."/>
        </authorList>
    </citation>
    <scope>NUCLEOTIDE SEQUENCE</scope>
    <source>
        <strain evidence="2">ATCC 64411 / 73-15</strain>
    </source>
</reference>
<reference evidence="1" key="2">
    <citation type="submission" date="2010-05" db="EMBL/GenBank/DDBJ databases">
        <title>The Genome Sequence of Magnaporthe poae strain ATCC 64411.</title>
        <authorList>
            <consortium name="The Broad Institute Genome Sequencing Platform"/>
            <consortium name="Broad Institute Genome Sequencing Center for Infectious Disease"/>
            <person name="Ma L.-J."/>
            <person name="Dead R."/>
            <person name="Young S."/>
            <person name="Zeng Q."/>
            <person name="Koehrsen M."/>
            <person name="Alvarado L."/>
            <person name="Berlin A."/>
            <person name="Chapman S.B."/>
            <person name="Chen Z."/>
            <person name="Freedman E."/>
            <person name="Gellesch M."/>
            <person name="Goldberg J."/>
            <person name="Griggs A."/>
            <person name="Gujja S."/>
            <person name="Heilman E.R."/>
            <person name="Heiman D."/>
            <person name="Hepburn T."/>
            <person name="Howarth C."/>
            <person name="Jen D."/>
            <person name="Larson L."/>
            <person name="Mehta T."/>
            <person name="Neiman D."/>
            <person name="Pearson M."/>
            <person name="Roberts A."/>
            <person name="Saif S."/>
            <person name="Shea T."/>
            <person name="Shenoy N."/>
            <person name="Sisk P."/>
            <person name="Stolte C."/>
            <person name="Sykes S."/>
            <person name="Walk T."/>
            <person name="White J."/>
            <person name="Yandava C."/>
            <person name="Haas B."/>
            <person name="Nusbaum C."/>
            <person name="Birren B."/>
        </authorList>
    </citation>
    <scope>NUCLEOTIDE SEQUENCE</scope>
    <source>
        <strain evidence="1">ATCC 64411</strain>
    </source>
</reference>
<name>A0A0C4E607_MAGP6</name>
<dbReference type="eggNOG" id="ENOG502RNAA">
    <property type="taxonomic scope" value="Eukaryota"/>
</dbReference>
<dbReference type="OrthoDB" id="10360108at2759"/>
<gene>
    <name evidence="1" type="ORF">MAPG_07936</name>
</gene>
<reference evidence="2" key="5">
    <citation type="submission" date="2015-06" db="UniProtKB">
        <authorList>
            <consortium name="EnsemblFungi"/>
        </authorList>
    </citation>
    <scope>IDENTIFICATION</scope>
    <source>
        <strain evidence="2">ATCC 64411</strain>
    </source>
</reference>
<dbReference type="VEuPathDB" id="FungiDB:MAPG_07936"/>
<evidence type="ECO:0000313" key="1">
    <source>
        <dbReference type="EMBL" id="KLU88955.1"/>
    </source>
</evidence>
<dbReference type="EMBL" id="GL876972">
    <property type="protein sequence ID" value="KLU88955.1"/>
    <property type="molecule type" value="Genomic_DNA"/>
</dbReference>
<organism evidence="2 3">
    <name type="scientific">Magnaporthiopsis poae (strain ATCC 64411 / 73-15)</name>
    <name type="common">Kentucky bluegrass fungus</name>
    <name type="synonym">Magnaporthe poae</name>
    <dbReference type="NCBI Taxonomy" id="644358"/>
    <lineage>
        <taxon>Eukaryota</taxon>
        <taxon>Fungi</taxon>
        <taxon>Dikarya</taxon>
        <taxon>Ascomycota</taxon>
        <taxon>Pezizomycotina</taxon>
        <taxon>Sordariomycetes</taxon>
        <taxon>Sordariomycetidae</taxon>
        <taxon>Magnaporthales</taxon>
        <taxon>Magnaporthaceae</taxon>
        <taxon>Magnaporthiopsis</taxon>
    </lineage>
</organism>
<dbReference type="Proteomes" id="UP000011715">
    <property type="component" value="Unassembled WGS sequence"/>
</dbReference>
<dbReference type="AlphaFoldDB" id="A0A0C4E607"/>
<reference evidence="1" key="3">
    <citation type="submission" date="2011-03" db="EMBL/GenBank/DDBJ databases">
        <title>Annotation of Magnaporthe poae ATCC 64411.</title>
        <authorList>
            <person name="Ma L.-J."/>
            <person name="Dead R."/>
            <person name="Young S.K."/>
            <person name="Zeng Q."/>
            <person name="Gargeya S."/>
            <person name="Fitzgerald M."/>
            <person name="Haas B."/>
            <person name="Abouelleil A."/>
            <person name="Alvarado L."/>
            <person name="Arachchi H.M."/>
            <person name="Berlin A."/>
            <person name="Brown A."/>
            <person name="Chapman S.B."/>
            <person name="Chen Z."/>
            <person name="Dunbar C."/>
            <person name="Freedman E."/>
            <person name="Gearin G."/>
            <person name="Gellesch M."/>
            <person name="Goldberg J."/>
            <person name="Griggs A."/>
            <person name="Gujja S."/>
            <person name="Heiman D."/>
            <person name="Howarth C."/>
            <person name="Larson L."/>
            <person name="Lui A."/>
            <person name="MacDonald P.J.P."/>
            <person name="Mehta T."/>
            <person name="Montmayeur A."/>
            <person name="Murphy C."/>
            <person name="Neiman D."/>
            <person name="Pearson M."/>
            <person name="Priest M."/>
            <person name="Roberts A."/>
            <person name="Saif S."/>
            <person name="Shea T."/>
            <person name="Shenoy N."/>
            <person name="Sisk P."/>
            <person name="Stolte C."/>
            <person name="Sykes S."/>
            <person name="Yandava C."/>
            <person name="Wortman J."/>
            <person name="Nusbaum C."/>
            <person name="Birren B."/>
        </authorList>
    </citation>
    <scope>NUCLEOTIDE SEQUENCE</scope>
    <source>
        <strain evidence="1">ATCC 64411</strain>
    </source>
</reference>
<evidence type="ECO:0000313" key="2">
    <source>
        <dbReference type="EnsemblFungi" id="MAPG_07936T0"/>
    </source>
</evidence>